<feature type="transmembrane region" description="Helical" evidence="7">
    <location>
        <begin position="26"/>
        <end position="46"/>
    </location>
</feature>
<evidence type="ECO:0000256" key="3">
    <source>
        <dbReference type="ARBA" id="ARBA00022475"/>
    </source>
</evidence>
<feature type="transmembrane region" description="Helical" evidence="7">
    <location>
        <begin position="137"/>
        <end position="159"/>
    </location>
</feature>
<feature type="transmembrane region" description="Helical" evidence="7">
    <location>
        <begin position="208"/>
        <end position="228"/>
    </location>
</feature>
<feature type="transmembrane region" description="Helical" evidence="7">
    <location>
        <begin position="105"/>
        <end position="125"/>
    </location>
</feature>
<evidence type="ECO:0000256" key="2">
    <source>
        <dbReference type="ARBA" id="ARBA00005914"/>
    </source>
</evidence>
<reference evidence="8 9" key="1">
    <citation type="submission" date="2021-01" db="EMBL/GenBank/DDBJ databases">
        <title>WGS of actinomycetes isolated from Thailand.</title>
        <authorList>
            <person name="Thawai C."/>
        </authorList>
    </citation>
    <scope>NUCLEOTIDE SEQUENCE [LARGE SCALE GENOMIC DNA]</scope>
    <source>
        <strain evidence="8 9">CA1R205</strain>
    </source>
</reference>
<proteinExistence type="inferred from homology"/>
<keyword evidence="9" id="KW-1185">Reference proteome</keyword>
<feature type="transmembrane region" description="Helical" evidence="7">
    <location>
        <begin position="288"/>
        <end position="306"/>
    </location>
</feature>
<organism evidence="8 9">
    <name type="scientific">Streptomyces coffeae</name>
    <dbReference type="NCBI Taxonomy" id="621382"/>
    <lineage>
        <taxon>Bacteria</taxon>
        <taxon>Bacillati</taxon>
        <taxon>Actinomycetota</taxon>
        <taxon>Actinomycetes</taxon>
        <taxon>Kitasatosporales</taxon>
        <taxon>Streptomycetaceae</taxon>
        <taxon>Streptomyces</taxon>
    </lineage>
</organism>
<gene>
    <name evidence="8" type="ORF">JK363_34870</name>
</gene>
<comment type="similarity">
    <text evidence="2">Belongs to the urea transporter family.</text>
</comment>
<keyword evidence="6 7" id="KW-0472">Membrane</keyword>
<dbReference type="InterPro" id="IPR004937">
    <property type="entry name" value="Urea_transporter"/>
</dbReference>
<evidence type="ECO:0000256" key="1">
    <source>
        <dbReference type="ARBA" id="ARBA00004651"/>
    </source>
</evidence>
<evidence type="ECO:0000256" key="7">
    <source>
        <dbReference type="SAM" id="Phobius"/>
    </source>
</evidence>
<evidence type="ECO:0000256" key="5">
    <source>
        <dbReference type="ARBA" id="ARBA00022989"/>
    </source>
</evidence>
<dbReference type="PANTHER" id="PTHR10464:SF4">
    <property type="entry name" value="UREA TRANSPORTER"/>
    <property type="match status" value="1"/>
</dbReference>
<protein>
    <submittedName>
        <fullName evidence="8">Urea transporter</fullName>
    </submittedName>
</protein>
<evidence type="ECO:0000313" key="8">
    <source>
        <dbReference type="EMBL" id="MBL1101740.1"/>
    </source>
</evidence>
<sequence length="317" mass="31858">MPAAGQVAQPRGWAPAHVGQIQLRGIAQVALSASPWTGLFFTVALFAGSWRIGVYGLLGAAASTVAAAVLGADRDGLAKGLEGYCGCLTSIAIVVRLGASWRTAVLAVIAAVVCSVLGAAAGRLLGRIGLPALTAPFCLVAGALAIALPTAPAAAAPPIPTAGATTLSAAELGHAFCNNIGQVFFLDTWYAGLILLLGVLVASRIAAVAAACGSVVAILTACAMGLPADRITEGLYGYNAVLVAIALAATFLTLTPWTAGYATLAAVASVPFTAAWQAFDQPSGGSPFTWPFVVTTWLFLAAAPALDRPGISFEKAK</sequence>
<accession>A0ABS1NPF2</accession>
<feature type="transmembrane region" description="Helical" evidence="7">
    <location>
        <begin position="234"/>
        <end position="252"/>
    </location>
</feature>
<name>A0ABS1NPF2_9ACTN</name>
<dbReference type="Pfam" id="PF03253">
    <property type="entry name" value="UT"/>
    <property type="match status" value="1"/>
</dbReference>
<feature type="transmembrane region" description="Helical" evidence="7">
    <location>
        <begin position="52"/>
        <end position="72"/>
    </location>
</feature>
<evidence type="ECO:0000313" key="9">
    <source>
        <dbReference type="Proteomes" id="UP000634229"/>
    </source>
</evidence>
<keyword evidence="5 7" id="KW-1133">Transmembrane helix</keyword>
<keyword evidence="4 7" id="KW-0812">Transmembrane</keyword>
<evidence type="ECO:0000256" key="4">
    <source>
        <dbReference type="ARBA" id="ARBA00022692"/>
    </source>
</evidence>
<dbReference type="InterPro" id="IPR029020">
    <property type="entry name" value="Ammonium/urea_transptr"/>
</dbReference>
<feature type="transmembrane region" description="Helical" evidence="7">
    <location>
        <begin position="179"/>
        <end position="201"/>
    </location>
</feature>
<evidence type="ECO:0000256" key="6">
    <source>
        <dbReference type="ARBA" id="ARBA00023136"/>
    </source>
</evidence>
<keyword evidence="3" id="KW-1003">Cell membrane</keyword>
<comment type="subcellular location">
    <subcellularLocation>
        <location evidence="1">Cell membrane</location>
        <topology evidence="1">Multi-pass membrane protein</topology>
    </subcellularLocation>
</comment>
<dbReference type="Proteomes" id="UP000634229">
    <property type="component" value="Unassembled WGS sequence"/>
</dbReference>
<dbReference type="RefSeq" id="WP_201881502.1">
    <property type="nucleotide sequence ID" value="NZ_JAERRF010000032.1"/>
</dbReference>
<comment type="caution">
    <text evidence="8">The sequence shown here is derived from an EMBL/GenBank/DDBJ whole genome shotgun (WGS) entry which is preliminary data.</text>
</comment>
<dbReference type="Gene3D" id="1.10.3430.10">
    <property type="entry name" value="Ammonium transporter AmtB like domains"/>
    <property type="match status" value="1"/>
</dbReference>
<dbReference type="PANTHER" id="PTHR10464">
    <property type="entry name" value="UREA TRANSPORTER"/>
    <property type="match status" value="1"/>
</dbReference>
<dbReference type="EMBL" id="JAERRF010000032">
    <property type="protein sequence ID" value="MBL1101740.1"/>
    <property type="molecule type" value="Genomic_DNA"/>
</dbReference>